<feature type="coiled-coil region" evidence="1">
    <location>
        <begin position="1425"/>
        <end position="1583"/>
    </location>
</feature>
<feature type="region of interest" description="Disordered" evidence="2">
    <location>
        <begin position="292"/>
        <end position="325"/>
    </location>
</feature>
<feature type="compositionally biased region" description="Polar residues" evidence="2">
    <location>
        <begin position="437"/>
        <end position="447"/>
    </location>
</feature>
<organism evidence="3 4">
    <name type="scientific">Cyclostephanos tholiformis</name>
    <dbReference type="NCBI Taxonomy" id="382380"/>
    <lineage>
        <taxon>Eukaryota</taxon>
        <taxon>Sar</taxon>
        <taxon>Stramenopiles</taxon>
        <taxon>Ochrophyta</taxon>
        <taxon>Bacillariophyta</taxon>
        <taxon>Coscinodiscophyceae</taxon>
        <taxon>Thalassiosirophycidae</taxon>
        <taxon>Stephanodiscales</taxon>
        <taxon>Stephanodiscaceae</taxon>
        <taxon>Cyclostephanos</taxon>
    </lineage>
</organism>
<protein>
    <submittedName>
        <fullName evidence="3">Uncharacterized protein</fullName>
    </submittedName>
</protein>
<accession>A0ABD3SP01</accession>
<feature type="compositionally biased region" description="Basic and acidic residues" evidence="2">
    <location>
        <begin position="105"/>
        <end position="117"/>
    </location>
</feature>
<feature type="compositionally biased region" description="Basic and acidic residues" evidence="2">
    <location>
        <begin position="704"/>
        <end position="716"/>
    </location>
</feature>
<keyword evidence="4" id="KW-1185">Reference proteome</keyword>
<feature type="compositionally biased region" description="Basic and acidic residues" evidence="2">
    <location>
        <begin position="143"/>
        <end position="152"/>
    </location>
</feature>
<feature type="compositionally biased region" description="Low complexity" evidence="2">
    <location>
        <begin position="130"/>
        <end position="141"/>
    </location>
</feature>
<feature type="compositionally biased region" description="Basic and acidic residues" evidence="2">
    <location>
        <begin position="180"/>
        <end position="196"/>
    </location>
</feature>
<feature type="coiled-coil region" evidence="1">
    <location>
        <begin position="1619"/>
        <end position="1657"/>
    </location>
</feature>
<evidence type="ECO:0000256" key="2">
    <source>
        <dbReference type="SAM" id="MobiDB-lite"/>
    </source>
</evidence>
<feature type="compositionally biased region" description="Acidic residues" evidence="2">
    <location>
        <begin position="54"/>
        <end position="68"/>
    </location>
</feature>
<reference evidence="3 4" key="1">
    <citation type="submission" date="2024-10" db="EMBL/GenBank/DDBJ databases">
        <title>Updated reference genomes for cyclostephanoid diatoms.</title>
        <authorList>
            <person name="Roberts W.R."/>
            <person name="Alverson A.J."/>
        </authorList>
    </citation>
    <scope>NUCLEOTIDE SEQUENCE [LARGE SCALE GENOMIC DNA]</scope>
    <source>
        <strain evidence="3 4">AJA228-03</strain>
    </source>
</reference>
<dbReference type="EMBL" id="JALLPB020000023">
    <property type="protein sequence ID" value="KAL3826326.1"/>
    <property type="molecule type" value="Genomic_DNA"/>
</dbReference>
<sequence>VYRLLYRRLAMPSSRYVYADANQSAGSILQNRRRSWRIRRRTPMGGGGAPNQNDPDDDDDDAIDPDETVLERQLGEDDEMIASSPSDGEDAPPPPSRFGDVDVDEMTRRVVGHDRRGGGTTAGLLSNDAPTSSTMKSTPSSDIRARNAKENSRFAVTIGGGGERPSRGFVNRSDSDDDGGSERDLMREVARKRSERGASLAASRQRQQPRTQQQKRQQKEPSFASTRVIDESYESKRRQVESETTDRIGNNGTSSTDNQCFSESFAATQPWEKELDGLPYCERNAPEHFRHESNQDMQSSSATNAQPHIQQGRRSHGERSNQRPRHQLHSNFDSQIMICSSRHQLSESFIATENQHRVLKDVPNAQNHNEDESEQFMNDSEPQIQWCRWDEDQSNSMNQAPSNNFQLNNYSTMNKEQPLQIHDGSEFIHQDNHSEARSTVNPYLQKSSPPPINRSAANEPKISFHNIKSRNEEKISVKGNVDDDGNNSNGEGETWREKAFRSSLLDLLRSFPTNIFDYQDENERNLFVIENNDDESPHSTTQKAASSQLNRKRLFDAASRSLARLAIASRHRTNKIIRNSGSRASGGSSDDVESPDFNPPSPRSLPAFMSVMNVHDDSNPGTFWESGNANDAFSSSTEVFSGHSVHGRNARTLRLSKVPQSNNIPSSNPNPLSSWSSERLAFCSLLLAARVCDEASCDANVEEKHRPSVSEAESRHVAGSAQKSSKEGNEKRPEVLTSLVESCLGYLATAFSCLESDFVYSVLKSTPRSHNTVFDTLSQYAPVSSQDDLSGEICTASLLALSRGLEATVTVALLTSLDPSSACVAYSSPQQYCGTQAKNIIDNGIDGGGVGWSSALGRDLGLKLEDYQSSRPRHMHLSQIAMYVYDCILDFNPTTVNDETNRFHRTMNRDDKGVHRGDSRSSHYIDTQGSNCQGIDAAACRQPSVMKDRMYAANVEYLTSSIRVGIVSGWLTSVSAPTHVSVDPNDSNCVRTVDKLCQKLFYIIETISRRRRSTNQNIASPDPGDSEAVCTASLTLLILILPEQAKQLEPSSLSTSFRQIGQSVGSIDDLLHSPLIRRMVDMALSWQDPRSSMGNNKKNENQAISNAMYFLGNVCMVGGSSLICSHFGKKLEHFFLSFANNISERGSTRTAGQHFDDSNIDSCLFFVLQLHTRSPIIVRTFLRNFIESDNSNSFSGGLLHLATNESFAVSSCASSLLRALVGGNPADRTTDRLSEIMLESFYTGSDFEDALQLLFEITYTYLTCDIPNYSIRCYPRICSLGDLLLVFIHTTCANETFASSMSDDVLDLLGNILECDPKHNQSIDSLSGSARMSIITLFATFAINSRKVIADDKSGFVHSQQRRVKEKLICAPGHLAVLEAAMAQGTSADMTYRALKLQSALLPLGDERLFAHMFTNSRNSVAKKMRTLTDKLATIQSEMREMTEKCVRSELKCDGLIDSLRNQILAYERQLEWTRSEYRMTSKNASEICVYERKLAEERFAEERRARLKIERENEQLICDCSSYRTRIKELEDLWEHEHSSRQEFESALRSCKNELSTTSKELEKMSSVCNDLKEKLSVAEDKVSHLTAITDESEASLEDVCSKLVKLSTIYQVNAQEMERYKAQLRSATNTANRHAEKAIEKYDSAKQKNALISKKLVDVTNELYDIKARRADVQRMRKNAPVAYLNQLHKDATASQRVTLQEASQRRSPRRQGKN</sequence>
<feature type="region of interest" description="Disordered" evidence="2">
    <location>
        <begin position="576"/>
        <end position="605"/>
    </location>
</feature>
<proteinExistence type="predicted"/>
<feature type="non-terminal residue" evidence="3">
    <location>
        <position position="1"/>
    </location>
</feature>
<gene>
    <name evidence="3" type="ORF">ACHAXA_003650</name>
</gene>
<comment type="caution">
    <text evidence="3">The sequence shown here is derived from an EMBL/GenBank/DDBJ whole genome shotgun (WGS) entry which is preliminary data.</text>
</comment>
<evidence type="ECO:0000313" key="4">
    <source>
        <dbReference type="Proteomes" id="UP001530377"/>
    </source>
</evidence>
<keyword evidence="1" id="KW-0175">Coiled coil</keyword>
<feature type="region of interest" description="Disordered" evidence="2">
    <location>
        <begin position="1696"/>
        <end position="1717"/>
    </location>
</feature>
<feature type="compositionally biased region" description="Polar residues" evidence="2">
    <location>
        <begin position="247"/>
        <end position="261"/>
    </location>
</feature>
<evidence type="ECO:0000313" key="3">
    <source>
        <dbReference type="EMBL" id="KAL3826326.1"/>
    </source>
</evidence>
<name>A0ABD3SP01_9STRA</name>
<evidence type="ECO:0000256" key="1">
    <source>
        <dbReference type="SAM" id="Coils"/>
    </source>
</evidence>
<feature type="compositionally biased region" description="Polar residues" evidence="2">
    <location>
        <begin position="295"/>
        <end position="309"/>
    </location>
</feature>
<feature type="compositionally biased region" description="Polar residues" evidence="2">
    <location>
        <begin position="1696"/>
        <end position="1705"/>
    </location>
</feature>
<feature type="region of interest" description="Disordered" evidence="2">
    <location>
        <begin position="34"/>
        <end position="261"/>
    </location>
</feature>
<feature type="compositionally biased region" description="Low complexity" evidence="2">
    <location>
        <begin position="204"/>
        <end position="215"/>
    </location>
</feature>
<feature type="compositionally biased region" description="Basic and acidic residues" evidence="2">
    <location>
        <begin position="228"/>
        <end position="246"/>
    </location>
</feature>
<feature type="region of interest" description="Disordered" evidence="2">
    <location>
        <begin position="431"/>
        <end position="494"/>
    </location>
</feature>
<feature type="region of interest" description="Disordered" evidence="2">
    <location>
        <begin position="704"/>
        <end position="732"/>
    </location>
</feature>
<feature type="compositionally biased region" description="Low complexity" evidence="2">
    <location>
        <begin position="580"/>
        <end position="589"/>
    </location>
</feature>
<dbReference type="Proteomes" id="UP001530377">
    <property type="component" value="Unassembled WGS sequence"/>
</dbReference>